<dbReference type="InterPro" id="IPR032675">
    <property type="entry name" value="LRR_dom_sf"/>
</dbReference>
<dbReference type="InterPro" id="IPR001611">
    <property type="entry name" value="Leu-rich_rpt"/>
</dbReference>
<dbReference type="PANTHER" id="PTHR24113:SF12">
    <property type="entry name" value="RAN GTPASE-ACTIVATING PROTEIN 1"/>
    <property type="match status" value="1"/>
</dbReference>
<dbReference type="AlphaFoldDB" id="A0A150GWJ0"/>
<dbReference type="GO" id="GO:0006913">
    <property type="term" value="P:nucleocytoplasmic transport"/>
    <property type="evidence" value="ECO:0007669"/>
    <property type="project" value="TreeGrafter"/>
</dbReference>
<dbReference type="Gene3D" id="3.80.10.10">
    <property type="entry name" value="Ribonuclease Inhibitor"/>
    <property type="match status" value="2"/>
</dbReference>
<dbReference type="GO" id="GO:0005634">
    <property type="term" value="C:nucleus"/>
    <property type="evidence" value="ECO:0007669"/>
    <property type="project" value="TreeGrafter"/>
</dbReference>
<dbReference type="GO" id="GO:0031267">
    <property type="term" value="F:small GTPase binding"/>
    <property type="evidence" value="ECO:0007669"/>
    <property type="project" value="TreeGrafter"/>
</dbReference>
<reference evidence="6" key="1">
    <citation type="journal article" date="2016" name="Nat. Commun.">
        <title>The Gonium pectorale genome demonstrates co-option of cell cycle regulation during the evolution of multicellularity.</title>
        <authorList>
            <person name="Hanschen E.R."/>
            <person name="Marriage T.N."/>
            <person name="Ferris P.J."/>
            <person name="Hamaji T."/>
            <person name="Toyoda A."/>
            <person name="Fujiyama A."/>
            <person name="Neme R."/>
            <person name="Noguchi H."/>
            <person name="Minakuchi Y."/>
            <person name="Suzuki M."/>
            <person name="Kawai-Toyooka H."/>
            <person name="Smith D.R."/>
            <person name="Sparks H."/>
            <person name="Anderson J."/>
            <person name="Bakaric R."/>
            <person name="Luria V."/>
            <person name="Karger A."/>
            <person name="Kirschner M.W."/>
            <person name="Durand P.M."/>
            <person name="Michod R.E."/>
            <person name="Nozaki H."/>
            <person name="Olson B.J."/>
        </authorList>
    </citation>
    <scope>NUCLEOTIDE SEQUENCE [LARGE SCALE GENOMIC DNA]</scope>
    <source>
        <strain evidence="6">NIES-2863</strain>
    </source>
</reference>
<comment type="subcellular location">
    <subcellularLocation>
        <location evidence="1">Cytoplasm</location>
        <location evidence="1">Cytoskeleton</location>
        <location evidence="1">Cilium axoneme</location>
    </subcellularLocation>
</comment>
<sequence>MLDLTGNEVAIGGVEALTGVLSRPDCGLQALVLRHNPLGDAGVLAIAEMLRQNTSLTMLDLADTHFSIQGLIGLANALTDGNTTLKILDLEDAQLQAPQDSTYQHVARMLAANTSLTELSLAKHRMVDSQLELLVSQGFARSRANWVSLSLRANRLSPLSGPTLERLLGFAPRLQQLNLAANSLGNDGAIALSRCLPACPALQELDVRSNGIGDPGVIALAGALQRVHTIELFTLWGNNFGPGACRAMAEALVSPTLRRLRTDVRPYVVDGEPALALQEV</sequence>
<keyword evidence="6" id="KW-1185">Reference proteome</keyword>
<evidence type="ECO:0000256" key="1">
    <source>
        <dbReference type="ARBA" id="ARBA00004430"/>
    </source>
</evidence>
<dbReference type="InterPro" id="IPR027038">
    <property type="entry name" value="RanGap"/>
</dbReference>
<dbReference type="SMART" id="SM00368">
    <property type="entry name" value="LRR_RI"/>
    <property type="match status" value="6"/>
</dbReference>
<dbReference type="EMBL" id="LSYV01000007">
    <property type="protein sequence ID" value="KXZ53740.1"/>
    <property type="molecule type" value="Genomic_DNA"/>
</dbReference>
<organism evidence="5 6">
    <name type="scientific">Gonium pectorale</name>
    <name type="common">Green alga</name>
    <dbReference type="NCBI Taxonomy" id="33097"/>
    <lineage>
        <taxon>Eukaryota</taxon>
        <taxon>Viridiplantae</taxon>
        <taxon>Chlorophyta</taxon>
        <taxon>core chlorophytes</taxon>
        <taxon>Chlorophyceae</taxon>
        <taxon>CS clade</taxon>
        <taxon>Chlamydomonadales</taxon>
        <taxon>Volvocaceae</taxon>
        <taxon>Gonium</taxon>
    </lineage>
</organism>
<accession>A0A150GWJ0</accession>
<dbReference type="GO" id="GO:0048471">
    <property type="term" value="C:perinuclear region of cytoplasm"/>
    <property type="evidence" value="ECO:0007669"/>
    <property type="project" value="TreeGrafter"/>
</dbReference>
<dbReference type="GO" id="GO:0005096">
    <property type="term" value="F:GTPase activator activity"/>
    <property type="evidence" value="ECO:0007669"/>
    <property type="project" value="UniProtKB-KW"/>
</dbReference>
<dbReference type="GO" id="GO:0005829">
    <property type="term" value="C:cytosol"/>
    <property type="evidence" value="ECO:0007669"/>
    <property type="project" value="TreeGrafter"/>
</dbReference>
<dbReference type="GO" id="GO:0005930">
    <property type="term" value="C:axoneme"/>
    <property type="evidence" value="ECO:0007669"/>
    <property type="project" value="UniProtKB-SubCell"/>
</dbReference>
<dbReference type="PANTHER" id="PTHR24113">
    <property type="entry name" value="RAN GTPASE-ACTIVATING PROTEIN 1"/>
    <property type="match status" value="1"/>
</dbReference>
<evidence type="ECO:0000256" key="3">
    <source>
        <dbReference type="ARBA" id="ARBA00022614"/>
    </source>
</evidence>
<dbReference type="SUPFAM" id="SSF52047">
    <property type="entry name" value="RNI-like"/>
    <property type="match status" value="1"/>
</dbReference>
<dbReference type="STRING" id="33097.A0A150GWJ0"/>
<evidence type="ECO:0000313" key="6">
    <source>
        <dbReference type="Proteomes" id="UP000075714"/>
    </source>
</evidence>
<keyword evidence="3" id="KW-0433">Leucine-rich repeat</keyword>
<proteinExistence type="predicted"/>
<dbReference type="Pfam" id="PF13516">
    <property type="entry name" value="LRR_6"/>
    <property type="match status" value="3"/>
</dbReference>
<keyword evidence="4" id="KW-0677">Repeat</keyword>
<evidence type="ECO:0000313" key="5">
    <source>
        <dbReference type="EMBL" id="KXZ53740.1"/>
    </source>
</evidence>
<gene>
    <name evidence="5" type="ORF">GPECTOR_6g657</name>
</gene>
<keyword evidence="2" id="KW-0343">GTPase activation</keyword>
<protein>
    <submittedName>
        <fullName evidence="5">Uncharacterized protein</fullName>
    </submittedName>
</protein>
<comment type="caution">
    <text evidence="5">The sequence shown here is derived from an EMBL/GenBank/DDBJ whole genome shotgun (WGS) entry which is preliminary data.</text>
</comment>
<dbReference type="OrthoDB" id="523874at2759"/>
<name>A0A150GWJ0_GONPE</name>
<evidence type="ECO:0000256" key="4">
    <source>
        <dbReference type="ARBA" id="ARBA00022737"/>
    </source>
</evidence>
<dbReference type="Proteomes" id="UP000075714">
    <property type="component" value="Unassembled WGS sequence"/>
</dbReference>
<evidence type="ECO:0000256" key="2">
    <source>
        <dbReference type="ARBA" id="ARBA00022468"/>
    </source>
</evidence>